<gene>
    <name evidence="1" type="ORF">DES48_11364</name>
</gene>
<dbReference type="EMBL" id="QNRI01000013">
    <property type="protein sequence ID" value="RBO93198.1"/>
    <property type="molecule type" value="Genomic_DNA"/>
</dbReference>
<dbReference type="STRING" id="200904.GCA_900168775_00275"/>
<proteinExistence type="predicted"/>
<evidence type="ECO:0000313" key="2">
    <source>
        <dbReference type="Proteomes" id="UP000252254"/>
    </source>
</evidence>
<name>A0A366DVI0_9BACI</name>
<reference evidence="1 2" key="1">
    <citation type="submission" date="2018-06" db="EMBL/GenBank/DDBJ databases">
        <title>Genomic Encyclopedia of Type Strains, Phase IV (KMG-IV): sequencing the most valuable type-strain genomes for metagenomic binning, comparative biology and taxonomic classification.</title>
        <authorList>
            <person name="Goeker M."/>
        </authorList>
    </citation>
    <scope>NUCLEOTIDE SEQUENCE [LARGE SCALE GENOMIC DNA]</scope>
    <source>
        <strain evidence="1 2">DSM 15140</strain>
    </source>
</reference>
<comment type="caution">
    <text evidence="1">The sequence shown here is derived from an EMBL/GenBank/DDBJ whole genome shotgun (WGS) entry which is preliminary data.</text>
</comment>
<evidence type="ECO:0000313" key="1">
    <source>
        <dbReference type="EMBL" id="RBO93198.1"/>
    </source>
</evidence>
<dbReference type="RefSeq" id="WP_170126233.1">
    <property type="nucleotide sequence ID" value="NZ_BAABQN010000006.1"/>
</dbReference>
<keyword evidence="2" id="KW-1185">Reference proteome</keyword>
<organism evidence="1 2">
    <name type="scientific">Paraliobacillus ryukyuensis</name>
    <dbReference type="NCBI Taxonomy" id="200904"/>
    <lineage>
        <taxon>Bacteria</taxon>
        <taxon>Bacillati</taxon>
        <taxon>Bacillota</taxon>
        <taxon>Bacilli</taxon>
        <taxon>Bacillales</taxon>
        <taxon>Bacillaceae</taxon>
        <taxon>Paraliobacillus</taxon>
    </lineage>
</organism>
<dbReference type="Proteomes" id="UP000252254">
    <property type="component" value="Unassembled WGS sequence"/>
</dbReference>
<accession>A0A366DVI0</accession>
<protein>
    <submittedName>
        <fullName evidence="1">Uncharacterized protein</fullName>
    </submittedName>
</protein>
<dbReference type="AlphaFoldDB" id="A0A366DVI0"/>
<sequence length="250" mass="29698">MKHIYAFEKMADYKEYQAIMQFFHERLQQYQEMLEQEYALHDLPKGVVWTSHELATSTFSTVPIPAFTNKDLIYMSPDLASWRALFVRQLEGKDLPHIQHFYEHYSVEHLFIVLAHELAHHSDLFVDDFDDERNDGIWFEEGVCFYLPRKMLLNEADLDEITRIEQQLVEDFKEEHGGHSLKSFGLITYQGSLASIMFDYWRSYLAVKYLVEDRANHDIKQIFDAYHNWHEAGRKQPLATYFGVEGLFDK</sequence>